<evidence type="ECO:0000313" key="2">
    <source>
        <dbReference type="Proteomes" id="UP000623250"/>
    </source>
</evidence>
<sequence>MVLKFLKLEETGDRAALLAKRRGLVRSIWIQTDDETSSPICAPILR</sequence>
<evidence type="ECO:0000313" key="1">
    <source>
        <dbReference type="EMBL" id="MBJ7543810.1"/>
    </source>
</evidence>
<dbReference type="RefSeq" id="WP_155955249.1">
    <property type="nucleotide sequence ID" value="NZ_JAEMUK010000017.1"/>
</dbReference>
<organism evidence="1 2">
    <name type="scientific">Rhodomicrobium udaipurense</name>
    <dbReference type="NCBI Taxonomy" id="1202716"/>
    <lineage>
        <taxon>Bacteria</taxon>
        <taxon>Pseudomonadati</taxon>
        <taxon>Pseudomonadota</taxon>
        <taxon>Alphaproteobacteria</taxon>
        <taxon>Hyphomicrobiales</taxon>
        <taxon>Hyphomicrobiaceae</taxon>
        <taxon>Rhodomicrobium</taxon>
    </lineage>
</organism>
<dbReference type="AlphaFoldDB" id="A0A8I1GDD2"/>
<reference evidence="1 2" key="1">
    <citation type="submission" date="2020-12" db="EMBL/GenBank/DDBJ databases">
        <title>Revised draft genomes of Rhodomicrobium vannielii ATCC 17100 and Rhodomicrobium udaipurense JA643.</title>
        <authorList>
            <person name="Conners E.M."/>
            <person name="Davenport E.J."/>
            <person name="Bose A."/>
        </authorList>
    </citation>
    <scope>NUCLEOTIDE SEQUENCE [LARGE SCALE GENOMIC DNA]</scope>
    <source>
        <strain evidence="1 2">JA643</strain>
    </source>
</reference>
<protein>
    <submittedName>
        <fullName evidence="1">Uncharacterized protein</fullName>
    </submittedName>
</protein>
<dbReference type="EMBL" id="JAEMUK010000017">
    <property type="protein sequence ID" value="MBJ7543810.1"/>
    <property type="molecule type" value="Genomic_DNA"/>
</dbReference>
<comment type="caution">
    <text evidence="1">The sequence shown here is derived from an EMBL/GenBank/DDBJ whole genome shotgun (WGS) entry which is preliminary data.</text>
</comment>
<accession>A0A8I1GDD2</accession>
<gene>
    <name evidence="1" type="ORF">JDN41_09575</name>
</gene>
<proteinExistence type="predicted"/>
<name>A0A8I1GDD2_9HYPH</name>
<dbReference type="Proteomes" id="UP000623250">
    <property type="component" value="Unassembled WGS sequence"/>
</dbReference>
<keyword evidence="2" id="KW-1185">Reference proteome</keyword>